<feature type="region of interest" description="Disordered" evidence="1">
    <location>
        <begin position="100"/>
        <end position="130"/>
    </location>
</feature>
<name>A0A8C4Q2X9_EPTBU</name>
<dbReference type="AlphaFoldDB" id="A0A8C4Q2X9"/>
<protein>
    <submittedName>
        <fullName evidence="2">Uncharacterized protein</fullName>
    </submittedName>
</protein>
<reference evidence="2" key="2">
    <citation type="submission" date="2025-09" db="UniProtKB">
        <authorList>
            <consortium name="Ensembl"/>
        </authorList>
    </citation>
    <scope>IDENTIFICATION</scope>
</reference>
<evidence type="ECO:0000313" key="2">
    <source>
        <dbReference type="Ensembl" id="ENSEBUP00000009243.1"/>
    </source>
</evidence>
<evidence type="ECO:0000256" key="1">
    <source>
        <dbReference type="SAM" id="MobiDB-lite"/>
    </source>
</evidence>
<dbReference type="PANTHER" id="PTHR47194">
    <property type="entry name" value="SORTING NEXIN-29-RELATED"/>
    <property type="match status" value="1"/>
</dbReference>
<keyword evidence="3" id="KW-1185">Reference proteome</keyword>
<sequence>SLLFSVPQPFFETGAWNFLKRCRSKLKSYLVDAVSRAEHQQFLCLNLQFVEFRRRGLQEYLRLVCNKLLQASPDFAATPSKAALVQILPFFVDLVPKQERRRTHRRLPRLPRLPRQPHDTRQPEPQSGDL</sequence>
<organism evidence="2 3">
    <name type="scientific">Eptatretus burgeri</name>
    <name type="common">Inshore hagfish</name>
    <dbReference type="NCBI Taxonomy" id="7764"/>
    <lineage>
        <taxon>Eukaryota</taxon>
        <taxon>Metazoa</taxon>
        <taxon>Chordata</taxon>
        <taxon>Craniata</taxon>
        <taxon>Vertebrata</taxon>
        <taxon>Cyclostomata</taxon>
        <taxon>Myxini</taxon>
        <taxon>Myxiniformes</taxon>
        <taxon>Myxinidae</taxon>
        <taxon>Eptatretinae</taxon>
        <taxon>Eptatretus</taxon>
    </lineage>
</organism>
<dbReference type="Proteomes" id="UP000694388">
    <property type="component" value="Unplaced"/>
</dbReference>
<reference evidence="2" key="1">
    <citation type="submission" date="2025-08" db="UniProtKB">
        <authorList>
            <consortium name="Ensembl"/>
        </authorList>
    </citation>
    <scope>IDENTIFICATION</scope>
</reference>
<accession>A0A8C4Q2X9</accession>
<proteinExistence type="predicted"/>
<dbReference type="Ensembl" id="ENSEBUT00000009765.1">
    <property type="protein sequence ID" value="ENSEBUP00000009243.1"/>
    <property type="gene ID" value="ENSEBUG00000005959.1"/>
</dbReference>
<feature type="compositionally biased region" description="Basic residues" evidence="1">
    <location>
        <begin position="100"/>
        <end position="109"/>
    </location>
</feature>
<dbReference type="PANTHER" id="PTHR47194:SF3">
    <property type="entry name" value="SORTING NEXIN 29"/>
    <property type="match status" value="1"/>
</dbReference>
<evidence type="ECO:0000313" key="3">
    <source>
        <dbReference type="Proteomes" id="UP000694388"/>
    </source>
</evidence>